<feature type="transmembrane region" description="Helical" evidence="2">
    <location>
        <begin position="12"/>
        <end position="38"/>
    </location>
</feature>
<keyword evidence="5" id="KW-1185">Reference proteome</keyword>
<comment type="similarity">
    <text evidence="1">Belongs to the bacterial sugar transferase family.</text>
</comment>
<name>A0A8J2TL05_9FLAO</name>
<keyword evidence="2" id="KW-0472">Membrane</keyword>
<dbReference type="EMBL" id="BMIC01000001">
    <property type="protein sequence ID" value="GFZ78173.1"/>
    <property type="molecule type" value="Genomic_DNA"/>
</dbReference>
<sequence length="195" mass="22683">MITETDKKVKRIFDLILAILLIPIIIIPLFIFVIIASVDTKEYGIFSQYRVGQYGKLFNIFKIRTLKNEPHRLGSLDKSATSFGKFLRRYKLDELPQLFNVIKGDMSFVGPRPDIEGFADVLEGEDRIILEIKPGVTGPATIKYKNEEVLLSQQVDPENYNRTIIWKDKVEINKMYIKNWSFYLDLKYIIQSITN</sequence>
<keyword evidence="2" id="KW-0812">Transmembrane</keyword>
<gene>
    <name evidence="4" type="ORF">GCM10011531_04640</name>
</gene>
<dbReference type="PANTHER" id="PTHR30576">
    <property type="entry name" value="COLANIC BIOSYNTHESIS UDP-GLUCOSE LIPID CARRIER TRANSFERASE"/>
    <property type="match status" value="1"/>
</dbReference>
<organism evidence="4 5">
    <name type="scientific">Aquaticitalea lipolytica</name>
    <dbReference type="NCBI Taxonomy" id="1247562"/>
    <lineage>
        <taxon>Bacteria</taxon>
        <taxon>Pseudomonadati</taxon>
        <taxon>Bacteroidota</taxon>
        <taxon>Flavobacteriia</taxon>
        <taxon>Flavobacteriales</taxon>
        <taxon>Flavobacteriaceae</taxon>
        <taxon>Aquaticitalea</taxon>
    </lineage>
</organism>
<evidence type="ECO:0000256" key="2">
    <source>
        <dbReference type="SAM" id="Phobius"/>
    </source>
</evidence>
<evidence type="ECO:0000313" key="4">
    <source>
        <dbReference type="EMBL" id="GFZ78173.1"/>
    </source>
</evidence>
<dbReference type="RefSeq" id="WP_229660145.1">
    <property type="nucleotide sequence ID" value="NZ_BMIC01000001.1"/>
</dbReference>
<accession>A0A8J2TL05</accession>
<comment type="caution">
    <text evidence="4">The sequence shown here is derived from an EMBL/GenBank/DDBJ whole genome shotgun (WGS) entry which is preliminary data.</text>
</comment>
<keyword evidence="2" id="KW-1133">Transmembrane helix</keyword>
<dbReference type="GO" id="GO:0016780">
    <property type="term" value="F:phosphotransferase activity, for other substituted phosphate groups"/>
    <property type="evidence" value="ECO:0007669"/>
    <property type="project" value="TreeGrafter"/>
</dbReference>
<evidence type="ECO:0000256" key="1">
    <source>
        <dbReference type="ARBA" id="ARBA00006464"/>
    </source>
</evidence>
<evidence type="ECO:0000313" key="5">
    <source>
        <dbReference type="Proteomes" id="UP000598120"/>
    </source>
</evidence>
<dbReference type="AlphaFoldDB" id="A0A8J2TL05"/>
<dbReference type="Proteomes" id="UP000598120">
    <property type="component" value="Unassembled WGS sequence"/>
</dbReference>
<dbReference type="InterPro" id="IPR003362">
    <property type="entry name" value="Bact_transf"/>
</dbReference>
<feature type="domain" description="Bacterial sugar transferase" evidence="3">
    <location>
        <begin position="10"/>
        <end position="194"/>
    </location>
</feature>
<evidence type="ECO:0000259" key="3">
    <source>
        <dbReference type="Pfam" id="PF02397"/>
    </source>
</evidence>
<dbReference type="Pfam" id="PF02397">
    <property type="entry name" value="Bac_transf"/>
    <property type="match status" value="1"/>
</dbReference>
<keyword evidence="4" id="KW-0808">Transferase</keyword>
<dbReference type="PANTHER" id="PTHR30576:SF20">
    <property type="entry name" value="QUINOVOSAMINEPHOSPHOTRANSFERAE-RELATED"/>
    <property type="match status" value="1"/>
</dbReference>
<protein>
    <submittedName>
        <fullName evidence="4">Glycosyl transferase</fullName>
    </submittedName>
</protein>
<proteinExistence type="inferred from homology"/>
<reference evidence="4 5" key="1">
    <citation type="journal article" date="2014" name="Int. J. Syst. Evol. Microbiol.">
        <title>Complete genome sequence of Corynebacterium casei LMG S-19264T (=DSM 44701T), isolated from a smear-ripened cheese.</title>
        <authorList>
            <consortium name="US DOE Joint Genome Institute (JGI-PGF)"/>
            <person name="Walter F."/>
            <person name="Albersmeier A."/>
            <person name="Kalinowski J."/>
            <person name="Ruckert C."/>
        </authorList>
    </citation>
    <scope>NUCLEOTIDE SEQUENCE [LARGE SCALE GENOMIC DNA]</scope>
    <source>
        <strain evidence="4 5">CGMCC 1.15295</strain>
    </source>
</reference>